<keyword evidence="1" id="KW-0812">Transmembrane</keyword>
<dbReference type="Proteomes" id="UP000034290">
    <property type="component" value="Unassembled WGS sequence"/>
</dbReference>
<keyword evidence="1" id="KW-1133">Transmembrane helix</keyword>
<feature type="transmembrane region" description="Helical" evidence="1">
    <location>
        <begin position="12"/>
        <end position="30"/>
    </location>
</feature>
<organism evidence="2 3">
    <name type="scientific">Candidatus Giovannonibacteria bacterium GW2011_GWA2_53_7</name>
    <dbReference type="NCBI Taxonomy" id="1618650"/>
    <lineage>
        <taxon>Bacteria</taxon>
        <taxon>Candidatus Giovannoniibacteriota</taxon>
    </lineage>
</organism>
<dbReference type="AlphaFoldDB" id="A0A0G1Y1G1"/>
<evidence type="ECO:0000313" key="2">
    <source>
        <dbReference type="EMBL" id="KKW37066.1"/>
    </source>
</evidence>
<name>A0A0G1Y1G1_9BACT</name>
<proteinExistence type="predicted"/>
<feature type="transmembrane region" description="Helical" evidence="1">
    <location>
        <begin position="126"/>
        <end position="144"/>
    </location>
</feature>
<evidence type="ECO:0000313" key="3">
    <source>
        <dbReference type="Proteomes" id="UP000034290"/>
    </source>
</evidence>
<protein>
    <submittedName>
        <fullName evidence="2">Uncharacterized protein</fullName>
    </submittedName>
</protein>
<feature type="transmembrane region" description="Helical" evidence="1">
    <location>
        <begin position="98"/>
        <end position="120"/>
    </location>
</feature>
<feature type="transmembrane region" description="Helical" evidence="1">
    <location>
        <begin position="64"/>
        <end position="86"/>
    </location>
</feature>
<comment type="caution">
    <text evidence="2">The sequence shown here is derived from an EMBL/GenBank/DDBJ whole genome shotgun (WGS) entry which is preliminary data.</text>
</comment>
<reference evidence="2 3" key="1">
    <citation type="journal article" date="2015" name="Nature">
        <title>rRNA introns, odd ribosomes, and small enigmatic genomes across a large radiation of phyla.</title>
        <authorList>
            <person name="Brown C.T."/>
            <person name="Hug L.A."/>
            <person name="Thomas B.C."/>
            <person name="Sharon I."/>
            <person name="Castelle C.J."/>
            <person name="Singh A."/>
            <person name="Wilkins M.J."/>
            <person name="Williams K.H."/>
            <person name="Banfield J.F."/>
        </authorList>
    </citation>
    <scope>NUCLEOTIDE SEQUENCE [LARGE SCALE GENOMIC DNA]</scope>
</reference>
<keyword evidence="1" id="KW-0472">Membrane</keyword>
<accession>A0A0G1Y1G1</accession>
<sequence length="156" mass="17967">MQSIWVDLATHPLVGVSSALVIAVNLRYMYVILRRNEPPNPLPFLLLMGWVVLNNLTYREFVPSFLAFYTKLQVWTILSVNVVVLWKTRALGLTKVRTLIAFNRWDVIVAVIVPIMWMLWQMRLPVLGNWIGQIAGFLSFVPIMKQAWTSQAPMDP</sequence>
<evidence type="ECO:0000256" key="1">
    <source>
        <dbReference type="SAM" id="Phobius"/>
    </source>
</evidence>
<dbReference type="EMBL" id="LCRM01000005">
    <property type="protein sequence ID" value="KKW37066.1"/>
    <property type="molecule type" value="Genomic_DNA"/>
</dbReference>
<gene>
    <name evidence="2" type="ORF">UY81_C0005G0006</name>
</gene>